<accession>A0A4R6UVA1</accession>
<dbReference type="AlphaFoldDB" id="A0A4R6UVA1"/>
<dbReference type="InterPro" id="IPR044005">
    <property type="entry name" value="DZR_2"/>
</dbReference>
<name>A0A4R6UVA1_9GAMM</name>
<evidence type="ECO:0000313" key="3">
    <source>
        <dbReference type="EMBL" id="TDQ49355.1"/>
    </source>
</evidence>
<dbReference type="CDD" id="cd06223">
    <property type="entry name" value="PRTases_typeI"/>
    <property type="match status" value="1"/>
</dbReference>
<dbReference type="PANTHER" id="PTHR47505:SF1">
    <property type="entry name" value="DNA UTILIZATION PROTEIN YHGH"/>
    <property type="match status" value="1"/>
</dbReference>
<feature type="domain" description="Double zinc ribbon" evidence="2">
    <location>
        <begin position="6"/>
        <end position="52"/>
    </location>
</feature>
<comment type="caution">
    <text evidence="3">The sequence shown here is derived from an EMBL/GenBank/DDBJ whole genome shotgun (WGS) entry which is preliminary data.</text>
</comment>
<sequence>MLRSLCVSCGCFADRDDGICRHCTKELPRLGPACQACALPLPAGAPFCGRCARGRLPVIRSHCLFEYRAPIDQLITRFKFRADLTVGQYLGRWLAQELRIANMPDAIVPVPLHRRRLRQRGFNQALELIKPLATARGVPIRLDLVERRIDTPDQIGLSALQRRRNMRQAFACTGQALPRHIALFDDVVTTGATVLTLARCLRAAGVERVDVWALARATGSITR</sequence>
<dbReference type="Gene3D" id="3.40.50.2020">
    <property type="match status" value="1"/>
</dbReference>
<dbReference type="Pfam" id="PF18912">
    <property type="entry name" value="DZR_2"/>
    <property type="match status" value="1"/>
</dbReference>
<dbReference type="EMBL" id="SNYM01000004">
    <property type="protein sequence ID" value="TDQ49355.1"/>
    <property type="molecule type" value="Genomic_DNA"/>
</dbReference>
<organism evidence="3 4">
    <name type="scientific">Permianibacter aggregans</name>
    <dbReference type="NCBI Taxonomy" id="1510150"/>
    <lineage>
        <taxon>Bacteria</taxon>
        <taxon>Pseudomonadati</taxon>
        <taxon>Pseudomonadota</taxon>
        <taxon>Gammaproteobacteria</taxon>
        <taxon>Pseudomonadales</taxon>
        <taxon>Pseudomonadaceae</taxon>
        <taxon>Permianibacter</taxon>
    </lineage>
</organism>
<dbReference type="InterPro" id="IPR000836">
    <property type="entry name" value="PRTase_dom"/>
</dbReference>
<dbReference type="Proteomes" id="UP000295375">
    <property type="component" value="Unassembled WGS sequence"/>
</dbReference>
<dbReference type="OrthoDB" id="9793412at2"/>
<dbReference type="PANTHER" id="PTHR47505">
    <property type="entry name" value="DNA UTILIZATION PROTEIN YHGH"/>
    <property type="match status" value="1"/>
</dbReference>
<dbReference type="InterPro" id="IPR051910">
    <property type="entry name" value="ComF/GntX_DNA_util-trans"/>
</dbReference>
<proteinExistence type="inferred from homology"/>
<dbReference type="RefSeq" id="WP_133588869.1">
    <property type="nucleotide sequence ID" value="NZ_CP037953.1"/>
</dbReference>
<evidence type="ECO:0000256" key="1">
    <source>
        <dbReference type="ARBA" id="ARBA00008007"/>
    </source>
</evidence>
<comment type="similarity">
    <text evidence="1">Belongs to the ComF/GntX family.</text>
</comment>
<evidence type="ECO:0000259" key="2">
    <source>
        <dbReference type="Pfam" id="PF18912"/>
    </source>
</evidence>
<reference evidence="3 4" key="1">
    <citation type="submission" date="2019-03" db="EMBL/GenBank/DDBJ databases">
        <title>Genomic Encyclopedia of Type Strains, Phase IV (KMG-IV): sequencing the most valuable type-strain genomes for metagenomic binning, comparative biology and taxonomic classification.</title>
        <authorList>
            <person name="Goeker M."/>
        </authorList>
    </citation>
    <scope>NUCLEOTIDE SEQUENCE [LARGE SCALE GENOMIC DNA]</scope>
    <source>
        <strain evidence="3 4">DSM 103792</strain>
    </source>
</reference>
<dbReference type="SUPFAM" id="SSF53271">
    <property type="entry name" value="PRTase-like"/>
    <property type="match status" value="1"/>
</dbReference>
<keyword evidence="4" id="KW-1185">Reference proteome</keyword>
<evidence type="ECO:0000313" key="4">
    <source>
        <dbReference type="Proteomes" id="UP000295375"/>
    </source>
</evidence>
<gene>
    <name evidence="3" type="ORF">EV696_10459</name>
</gene>
<protein>
    <submittedName>
        <fullName evidence="3">ComF family protein</fullName>
    </submittedName>
</protein>
<dbReference type="InterPro" id="IPR029057">
    <property type="entry name" value="PRTase-like"/>
</dbReference>